<proteinExistence type="predicted"/>
<gene>
    <name evidence="1" type="ORF">SAMN05444350_1606</name>
</gene>
<dbReference type="Proteomes" id="UP000184192">
    <property type="component" value="Unassembled WGS sequence"/>
</dbReference>
<protein>
    <submittedName>
        <fullName evidence="1">Uncharacterized protein</fullName>
    </submittedName>
</protein>
<organism evidence="1 2">
    <name type="scientific">Bacteroides stercorirosoris</name>
    <dbReference type="NCBI Taxonomy" id="871324"/>
    <lineage>
        <taxon>Bacteria</taxon>
        <taxon>Pseudomonadati</taxon>
        <taxon>Bacteroidota</taxon>
        <taxon>Bacteroidia</taxon>
        <taxon>Bacteroidales</taxon>
        <taxon>Bacteroidaceae</taxon>
        <taxon>Bacteroides</taxon>
    </lineage>
</organism>
<keyword evidence="2" id="KW-1185">Reference proteome</keyword>
<reference evidence="2" key="1">
    <citation type="submission" date="2016-11" db="EMBL/GenBank/DDBJ databases">
        <authorList>
            <person name="Varghese N."/>
            <person name="Submissions S."/>
        </authorList>
    </citation>
    <scope>NUCLEOTIDE SEQUENCE [LARGE SCALE GENOMIC DNA]</scope>
    <source>
        <strain evidence="2">DSM 26884</strain>
    </source>
</reference>
<dbReference type="EMBL" id="FQZN01000060">
    <property type="protein sequence ID" value="SHJ77454.1"/>
    <property type="molecule type" value="Genomic_DNA"/>
</dbReference>
<dbReference type="AlphaFoldDB" id="A0A1M6M1V4"/>
<evidence type="ECO:0000313" key="1">
    <source>
        <dbReference type="EMBL" id="SHJ77454.1"/>
    </source>
</evidence>
<sequence>MQDSILIFRTSITREQDIKRIGTLFKQYPQIHKWNVDFEDWEKVLRIECRGITPADVADALKTINIHATELE</sequence>
<name>A0A1M6M1V4_9BACE</name>
<dbReference type="RefSeq" id="WP_025835480.1">
    <property type="nucleotide sequence ID" value="NZ_FQZN01000060.1"/>
</dbReference>
<accession>A0A1M6M1V4</accession>
<dbReference type="GeneID" id="92715183"/>
<evidence type="ECO:0000313" key="2">
    <source>
        <dbReference type="Proteomes" id="UP000184192"/>
    </source>
</evidence>